<protein>
    <recommendedName>
        <fullName evidence="1">RNase H type-1 domain-containing protein</fullName>
    </recommendedName>
</protein>
<name>A0A6A6LL45_HEVBR</name>
<dbReference type="PANTHER" id="PTHR47074:SF48">
    <property type="entry name" value="POLYNUCLEOTIDYL TRANSFERASE, RIBONUCLEASE H-LIKE SUPERFAMILY PROTEIN"/>
    <property type="match status" value="1"/>
</dbReference>
<evidence type="ECO:0000313" key="3">
    <source>
        <dbReference type="Proteomes" id="UP000467840"/>
    </source>
</evidence>
<dbReference type="InterPro" id="IPR052929">
    <property type="entry name" value="RNase_H-like_EbsB-rel"/>
</dbReference>
<sequence>MAEEEVPGGVPLYYAEFWVRVYDLPSDLITQSTGFGFVLRDENGMFVIAGSGWHPGLRPPKFAEAVALRHTLQWLSVQQYSNVQLEIDSKEVLFGVMSAEEDFLEWGLIMADCK</sequence>
<evidence type="ECO:0000259" key="1">
    <source>
        <dbReference type="Pfam" id="PF13456"/>
    </source>
</evidence>
<dbReference type="Pfam" id="PF13456">
    <property type="entry name" value="RVT_3"/>
    <property type="match status" value="1"/>
</dbReference>
<dbReference type="GO" id="GO:0003676">
    <property type="term" value="F:nucleic acid binding"/>
    <property type="evidence" value="ECO:0007669"/>
    <property type="project" value="InterPro"/>
</dbReference>
<comment type="caution">
    <text evidence="2">The sequence shown here is derived from an EMBL/GenBank/DDBJ whole genome shotgun (WGS) entry which is preliminary data.</text>
</comment>
<dbReference type="CDD" id="cd06222">
    <property type="entry name" value="RNase_H_like"/>
    <property type="match status" value="1"/>
</dbReference>
<gene>
    <name evidence="2" type="ORF">GH714_033020</name>
</gene>
<organism evidence="2 3">
    <name type="scientific">Hevea brasiliensis</name>
    <name type="common">Para rubber tree</name>
    <name type="synonym">Siphonia brasiliensis</name>
    <dbReference type="NCBI Taxonomy" id="3981"/>
    <lineage>
        <taxon>Eukaryota</taxon>
        <taxon>Viridiplantae</taxon>
        <taxon>Streptophyta</taxon>
        <taxon>Embryophyta</taxon>
        <taxon>Tracheophyta</taxon>
        <taxon>Spermatophyta</taxon>
        <taxon>Magnoliopsida</taxon>
        <taxon>eudicotyledons</taxon>
        <taxon>Gunneridae</taxon>
        <taxon>Pentapetalae</taxon>
        <taxon>rosids</taxon>
        <taxon>fabids</taxon>
        <taxon>Malpighiales</taxon>
        <taxon>Euphorbiaceae</taxon>
        <taxon>Crotonoideae</taxon>
        <taxon>Micrandreae</taxon>
        <taxon>Hevea</taxon>
    </lineage>
</organism>
<dbReference type="EMBL" id="JAAGAX010000010">
    <property type="protein sequence ID" value="KAF2302151.1"/>
    <property type="molecule type" value="Genomic_DNA"/>
</dbReference>
<reference evidence="2 3" key="1">
    <citation type="journal article" date="2020" name="Mol. Plant">
        <title>The Chromosome-Based Rubber Tree Genome Provides New Insights into Spurge Genome Evolution and Rubber Biosynthesis.</title>
        <authorList>
            <person name="Liu J."/>
            <person name="Shi C."/>
            <person name="Shi C.C."/>
            <person name="Li W."/>
            <person name="Zhang Q.J."/>
            <person name="Zhang Y."/>
            <person name="Li K."/>
            <person name="Lu H.F."/>
            <person name="Shi C."/>
            <person name="Zhu S.T."/>
            <person name="Xiao Z.Y."/>
            <person name="Nan H."/>
            <person name="Yue Y."/>
            <person name="Zhu X.G."/>
            <person name="Wu Y."/>
            <person name="Hong X.N."/>
            <person name="Fan G.Y."/>
            <person name="Tong Y."/>
            <person name="Zhang D."/>
            <person name="Mao C.L."/>
            <person name="Liu Y.L."/>
            <person name="Hao S.J."/>
            <person name="Liu W.Q."/>
            <person name="Lv M.Q."/>
            <person name="Zhang H.B."/>
            <person name="Liu Y."/>
            <person name="Hu-Tang G.R."/>
            <person name="Wang J.P."/>
            <person name="Wang J.H."/>
            <person name="Sun Y.H."/>
            <person name="Ni S.B."/>
            <person name="Chen W.B."/>
            <person name="Zhang X.C."/>
            <person name="Jiao Y.N."/>
            <person name="Eichler E.E."/>
            <person name="Li G.H."/>
            <person name="Liu X."/>
            <person name="Gao L.Z."/>
        </authorList>
    </citation>
    <scope>NUCLEOTIDE SEQUENCE [LARGE SCALE GENOMIC DNA]</scope>
    <source>
        <strain evidence="3">cv. GT1</strain>
        <tissue evidence="2">Leaf</tissue>
    </source>
</reference>
<feature type="domain" description="RNase H type-1" evidence="1">
    <location>
        <begin position="31"/>
        <end position="103"/>
    </location>
</feature>
<dbReference type="PANTHER" id="PTHR47074">
    <property type="entry name" value="BNAC02G40300D PROTEIN"/>
    <property type="match status" value="1"/>
</dbReference>
<evidence type="ECO:0000313" key="2">
    <source>
        <dbReference type="EMBL" id="KAF2302151.1"/>
    </source>
</evidence>
<dbReference type="GO" id="GO:0004523">
    <property type="term" value="F:RNA-DNA hybrid ribonuclease activity"/>
    <property type="evidence" value="ECO:0007669"/>
    <property type="project" value="InterPro"/>
</dbReference>
<dbReference type="InterPro" id="IPR002156">
    <property type="entry name" value="RNaseH_domain"/>
</dbReference>
<dbReference type="InterPro" id="IPR044730">
    <property type="entry name" value="RNase_H-like_dom_plant"/>
</dbReference>
<dbReference type="AlphaFoldDB" id="A0A6A6LL45"/>
<proteinExistence type="predicted"/>
<keyword evidence="3" id="KW-1185">Reference proteome</keyword>
<dbReference type="Proteomes" id="UP000467840">
    <property type="component" value="Chromosome 4"/>
</dbReference>
<accession>A0A6A6LL45</accession>